<gene>
    <name evidence="2" type="ORF">AB8B22_05870</name>
</gene>
<evidence type="ECO:0000313" key="2">
    <source>
        <dbReference type="EMBL" id="XDU65956.1"/>
    </source>
</evidence>
<dbReference type="KEGG" id="lrug:AB8B22_05870"/>
<dbReference type="AlphaFoldDB" id="A0AB39VEY6"/>
<protein>
    <recommendedName>
        <fullName evidence="3">Lipoprotein</fullName>
    </recommendedName>
</protein>
<dbReference type="EMBL" id="CP165644">
    <property type="protein sequence ID" value="XDU65956.1"/>
    <property type="molecule type" value="Genomic_DNA"/>
</dbReference>
<dbReference type="PROSITE" id="PS51257">
    <property type="entry name" value="PROKAR_LIPOPROTEIN"/>
    <property type="match status" value="1"/>
</dbReference>
<accession>A0AB39VEY6</accession>
<proteinExistence type="predicted"/>
<reference evidence="2" key="1">
    <citation type="submission" date="2024-07" db="EMBL/GenBank/DDBJ databases">
        <authorList>
            <person name="Li X.-J."/>
            <person name="Wang X."/>
        </authorList>
    </citation>
    <scope>NUCLEOTIDE SEQUENCE</scope>
    <source>
        <strain evidence="2">HSP-334</strain>
    </source>
</reference>
<keyword evidence="1" id="KW-0732">Signal</keyword>
<dbReference type="RefSeq" id="WP_369710419.1">
    <property type="nucleotide sequence ID" value="NZ_CP165644.1"/>
</dbReference>
<name>A0AB39VEY6_9FUSO</name>
<evidence type="ECO:0008006" key="3">
    <source>
        <dbReference type="Google" id="ProtNLM"/>
    </source>
</evidence>
<feature type="chain" id="PRO_5044264782" description="Lipoprotein" evidence="1">
    <location>
        <begin position="22"/>
        <end position="470"/>
    </location>
</feature>
<feature type="signal peptide" evidence="1">
    <location>
        <begin position="1"/>
        <end position="21"/>
    </location>
</feature>
<evidence type="ECO:0000256" key="1">
    <source>
        <dbReference type="SAM" id="SignalP"/>
    </source>
</evidence>
<organism evidence="2">
    <name type="scientific">Leptotrichia rugosa</name>
    <dbReference type="NCBI Taxonomy" id="3239302"/>
    <lineage>
        <taxon>Bacteria</taxon>
        <taxon>Fusobacteriati</taxon>
        <taxon>Fusobacteriota</taxon>
        <taxon>Fusobacteriia</taxon>
        <taxon>Fusobacteriales</taxon>
        <taxon>Leptotrichiaceae</taxon>
        <taxon>Leptotrichia</taxon>
    </lineage>
</organism>
<sequence>MFCLKKVFLILLLLFTIVSCELEDAREAYNKKEYLKSIELVFNYFETNPKKINKIKPEIKNEIMEKFLNITNHYKEMTGSSDLSERQKGYEELVKIYALFDTYKNSSAFSDFQQKYPLDESLNNIEKIITQRLKNNNYNYEYYGYDHFKDVTNDINNYYEDILKFIDSMEKNPKISNEMALKYEQISKQINKNKANKFIEFANASENKKNYREAQRFYEEADKLFVITRQDAKKVSIKTKELKEKADLQAAENAYNIALSSLKNAKTRNDYRNAVWDLERANELIPNYKDSVSLISKYKDKIYIKYNIFGCSNSWVEKYLDKKLENVIGKKTSANSAEVQINCRVTDNYNISTFPSNIENLREIREIVNNAGEKVKKEFIFQKIKSLAIEKISFNYEIEVSGLVKQRYSNNLSEKNEVHSLQYTGDIPKEYKDKDKIEKPLGETKMRNKILEKSNLERELNQIIDAMDRL</sequence>